<dbReference type="SUPFAM" id="SSF54529">
    <property type="entry name" value="Mitochondrial glycoprotein MAM33-like"/>
    <property type="match status" value="1"/>
</dbReference>
<organism evidence="2 3">
    <name type="scientific">Obba rivulosa</name>
    <dbReference type="NCBI Taxonomy" id="1052685"/>
    <lineage>
        <taxon>Eukaryota</taxon>
        <taxon>Fungi</taxon>
        <taxon>Dikarya</taxon>
        <taxon>Basidiomycota</taxon>
        <taxon>Agaricomycotina</taxon>
        <taxon>Agaricomycetes</taxon>
        <taxon>Polyporales</taxon>
        <taxon>Gelatoporiaceae</taxon>
        <taxon>Obba</taxon>
    </lineage>
</organism>
<dbReference type="GO" id="GO:0005759">
    <property type="term" value="C:mitochondrial matrix"/>
    <property type="evidence" value="ECO:0007669"/>
    <property type="project" value="InterPro"/>
</dbReference>
<dbReference type="PANTHER" id="PTHR10826">
    <property type="entry name" value="COMPLEMENT COMPONENT 1"/>
    <property type="match status" value="1"/>
</dbReference>
<dbReference type="PANTHER" id="PTHR10826:SF1">
    <property type="entry name" value="COMPLEMENT COMPONENT 1 Q SUBCOMPONENT-BINDING PROTEIN, MITOCHONDRIAL"/>
    <property type="match status" value="1"/>
</dbReference>
<evidence type="ECO:0000313" key="2">
    <source>
        <dbReference type="EMBL" id="OCH89282.1"/>
    </source>
</evidence>
<name>A0A8E2AWD5_9APHY</name>
<dbReference type="Proteomes" id="UP000250043">
    <property type="component" value="Unassembled WGS sequence"/>
</dbReference>
<reference evidence="2 3" key="1">
    <citation type="submission" date="2016-07" db="EMBL/GenBank/DDBJ databases">
        <title>Draft genome of the white-rot fungus Obba rivulosa 3A-2.</title>
        <authorList>
            <consortium name="DOE Joint Genome Institute"/>
            <person name="Miettinen O."/>
            <person name="Riley R."/>
            <person name="Acob R."/>
            <person name="Barry K."/>
            <person name="Cullen D."/>
            <person name="De Vries R."/>
            <person name="Hainaut M."/>
            <person name="Hatakka A."/>
            <person name="Henrissat B."/>
            <person name="Hilden K."/>
            <person name="Kuo R."/>
            <person name="Labutti K."/>
            <person name="Lipzen A."/>
            <person name="Makela M.R."/>
            <person name="Sandor L."/>
            <person name="Spatafora J.W."/>
            <person name="Grigoriev I.V."/>
            <person name="Hibbett D.S."/>
        </authorList>
    </citation>
    <scope>NUCLEOTIDE SEQUENCE [LARGE SCALE GENOMIC DNA]</scope>
    <source>
        <strain evidence="2 3">3A-2</strain>
    </source>
</reference>
<dbReference type="InterPro" id="IPR003428">
    <property type="entry name" value="MAM33"/>
</dbReference>
<dbReference type="AlphaFoldDB" id="A0A8E2AWD5"/>
<accession>A0A8E2AWD5</accession>
<feature type="compositionally biased region" description="Acidic residues" evidence="1">
    <location>
        <begin position="126"/>
        <end position="142"/>
    </location>
</feature>
<proteinExistence type="predicted"/>
<dbReference type="GO" id="GO:0042256">
    <property type="term" value="P:cytosolic ribosome assembly"/>
    <property type="evidence" value="ECO:0007669"/>
    <property type="project" value="TreeGrafter"/>
</dbReference>
<dbReference type="Pfam" id="PF02330">
    <property type="entry name" value="MAM33"/>
    <property type="match status" value="1"/>
</dbReference>
<dbReference type="OrthoDB" id="278212at2759"/>
<keyword evidence="3" id="KW-1185">Reference proteome</keyword>
<gene>
    <name evidence="2" type="ORF">OBBRIDRAFT_794401</name>
</gene>
<feature type="region of interest" description="Disordered" evidence="1">
    <location>
        <begin position="121"/>
        <end position="142"/>
    </location>
</feature>
<dbReference type="InterPro" id="IPR036561">
    <property type="entry name" value="MAM33_sf"/>
</dbReference>
<dbReference type="Gene3D" id="3.10.280.10">
    <property type="entry name" value="Mitochondrial glycoprotein"/>
    <property type="match status" value="1"/>
</dbReference>
<sequence length="261" mass="29191">MSALRALRQVSLSSSRTLAARSACRALPALAPRAAPLVATRGFAASARRAGEGESDVTLAQKLAEELKYEREAAKGEPEFIKTFKEQGVWALKDTPEHDEIALERKFGNENIRVMFSTSDIQQQEPELEEEEDVAEDEDEDVPTSYNVRCAITVTKDNSPGVLSIDSVTADGQFVIDGISYYHDTKVGTELTADADYKRRGLYIGPQFDTLDVAVQEEFEKFLSERGVNETLAFFIPEYAEYKEQKEYVNWLGNVKKFIEA</sequence>
<dbReference type="EMBL" id="KV722430">
    <property type="protein sequence ID" value="OCH89282.1"/>
    <property type="molecule type" value="Genomic_DNA"/>
</dbReference>
<protein>
    <submittedName>
        <fullName evidence="2">Mitochondrial glyco protein</fullName>
    </submittedName>
</protein>
<evidence type="ECO:0000313" key="3">
    <source>
        <dbReference type="Proteomes" id="UP000250043"/>
    </source>
</evidence>
<evidence type="ECO:0000256" key="1">
    <source>
        <dbReference type="SAM" id="MobiDB-lite"/>
    </source>
</evidence>